<dbReference type="Proteomes" id="UP000201917">
    <property type="component" value="Segment"/>
</dbReference>
<evidence type="ECO:0000313" key="1">
    <source>
        <dbReference type="EMBL" id="AIU41250.1"/>
    </source>
</evidence>
<dbReference type="GeneID" id="26382466"/>
<dbReference type="EMBL" id="KJ676450">
    <property type="protein sequence ID" value="AIU41250.1"/>
    <property type="molecule type" value="Genomic_DNA"/>
</dbReference>
<name>A0A097P8U5_9ABAC</name>
<sequence>MPSYYNQTYGKSDGDVRRQYNQVLQAKRQLEIQTSHLERLKKITKDQKELARIDQELRNLRTKFLTFGVEKF</sequence>
<dbReference type="OrthoDB" id="24948at10239"/>
<dbReference type="KEGG" id="vg:26382466"/>
<evidence type="ECO:0000313" key="2">
    <source>
        <dbReference type="Proteomes" id="UP000201917"/>
    </source>
</evidence>
<keyword evidence="2" id="KW-1185">Reference proteome</keyword>
<reference evidence="1 2" key="1">
    <citation type="journal article" date="2014" name="PLoS ONE">
        <title>Genomic Sequencing and Analysis of Sucra jujuba Nucleopolyhedrovirus.</title>
        <authorList>
            <person name="Liu X."/>
            <person name="Yin F."/>
            <person name="Zhu Z."/>
            <person name="Hou D."/>
            <person name="Wang J."/>
            <person name="Zhang L."/>
            <person name="Wang M."/>
            <person name="Wang H."/>
            <person name="Hu Z."/>
            <person name="Deng F."/>
        </authorList>
    </citation>
    <scope>NUCLEOTIDE SEQUENCE [LARGE SCALE GENOMIC DNA]</scope>
    <source>
        <strain evidence="1">473</strain>
    </source>
</reference>
<dbReference type="Pfam" id="PF06034">
    <property type="entry name" value="DUF919"/>
    <property type="match status" value="1"/>
</dbReference>
<organism evidence="1 2">
    <name type="scientific">Sucra jujuba nucleopolyhedrovirus</name>
    <dbReference type="NCBI Taxonomy" id="1563660"/>
    <lineage>
        <taxon>Viruses</taxon>
        <taxon>Viruses incertae sedis</taxon>
        <taxon>Naldaviricetes</taxon>
        <taxon>Lefavirales</taxon>
        <taxon>Baculoviridae</taxon>
        <taxon>Alphabaculovirus</taxon>
        <taxon>Alphabaculovirus sujujubae</taxon>
    </lineage>
</organism>
<accession>A0A097P8U5</accession>
<dbReference type="RefSeq" id="YP_009186702.1">
    <property type="nucleotide sequence ID" value="NC_028636.1"/>
</dbReference>
<dbReference type="InterPro" id="IPR009265">
    <property type="entry name" value="AcMNPV_Orf29"/>
</dbReference>
<proteinExistence type="predicted"/>
<protein>
    <submittedName>
        <fullName evidence="1">Ac29</fullName>
    </submittedName>
</protein>